<evidence type="ECO:0000259" key="1">
    <source>
        <dbReference type="Pfam" id="PF04296"/>
    </source>
</evidence>
<dbReference type="Gene3D" id="3.30.1230.10">
    <property type="entry name" value="YlxR-like"/>
    <property type="match status" value="1"/>
</dbReference>
<dbReference type="PANTHER" id="PTHR34215:SF1">
    <property type="entry name" value="YLXR DOMAIN-CONTAINING PROTEIN"/>
    <property type="match status" value="1"/>
</dbReference>
<feature type="domain" description="YlxR" evidence="1">
    <location>
        <begin position="16"/>
        <end position="91"/>
    </location>
</feature>
<dbReference type="EMBL" id="BROH01000001">
    <property type="protein sequence ID" value="GKY86422.1"/>
    <property type="molecule type" value="Genomic_DNA"/>
</dbReference>
<dbReference type="PANTHER" id="PTHR34215">
    <property type="entry name" value="BLL0784 PROTEIN"/>
    <property type="match status" value="1"/>
</dbReference>
<dbReference type="NCBIfam" id="NF006622">
    <property type="entry name" value="PRK09190.1"/>
    <property type="match status" value="1"/>
</dbReference>
<dbReference type="Gene3D" id="3.30.1330.30">
    <property type="match status" value="1"/>
</dbReference>
<dbReference type="Pfam" id="PF04296">
    <property type="entry name" value="YlxR"/>
    <property type="match status" value="1"/>
</dbReference>
<evidence type="ECO:0000313" key="2">
    <source>
        <dbReference type="EMBL" id="GKY86422.1"/>
    </source>
</evidence>
<gene>
    <name evidence="2" type="ORF">STA1M1_02910</name>
</gene>
<dbReference type="RefSeq" id="WP_281840389.1">
    <property type="nucleotide sequence ID" value="NZ_BROH01000001.1"/>
</dbReference>
<evidence type="ECO:0000313" key="3">
    <source>
        <dbReference type="Proteomes" id="UP001144205"/>
    </source>
</evidence>
<proteinExistence type="predicted"/>
<name>A0ABQ5LQS5_9RHOB</name>
<sequence>MTRGGQPKTRADGPERRCIATGEVQPRNGLIRFVVAPDGRIVPDLLGKLPGRGIWVAASRKALEKAVLKGLFARAARQPVDVPEDLIASVEEGLADRVVHLISLARKAGEAVAGFEKVKDWLAKDQAKVLIQASDGSERGKSKLRPPPGKGSFIGCLTAGELGLAFGRENVIHGALAGGGLTTRVVEEAAKLAGLREKDGGSDRRKGTKTR</sequence>
<keyword evidence="3" id="KW-1185">Reference proteome</keyword>
<dbReference type="SUPFAM" id="SSF64376">
    <property type="entry name" value="YlxR-like"/>
    <property type="match status" value="1"/>
</dbReference>
<dbReference type="InterPro" id="IPR035931">
    <property type="entry name" value="YlxR-like_sf"/>
</dbReference>
<dbReference type="SUPFAM" id="SSF55315">
    <property type="entry name" value="L30e-like"/>
    <property type="match status" value="1"/>
</dbReference>
<dbReference type="InterPro" id="IPR007393">
    <property type="entry name" value="YlxR_dom"/>
</dbReference>
<dbReference type="CDD" id="cd00279">
    <property type="entry name" value="YlxR"/>
    <property type="match status" value="1"/>
</dbReference>
<dbReference type="Proteomes" id="UP001144205">
    <property type="component" value="Unassembled WGS sequence"/>
</dbReference>
<comment type="caution">
    <text evidence="2">The sequence shown here is derived from an EMBL/GenBank/DDBJ whole genome shotgun (WGS) entry which is preliminary data.</text>
</comment>
<reference evidence="2" key="1">
    <citation type="journal article" date="2023" name="Int. J. Syst. Evol. Microbiol.">
        <title>Sinisalibacter aestuarii sp. nov., isolated from estuarine sediment of the Arakawa River.</title>
        <authorList>
            <person name="Arafat S.T."/>
            <person name="Hirano S."/>
            <person name="Sato A."/>
            <person name="Takeuchi K."/>
            <person name="Yasuda T."/>
            <person name="Terahara T."/>
            <person name="Hamada M."/>
            <person name="Kobayashi T."/>
        </authorList>
    </citation>
    <scope>NUCLEOTIDE SEQUENCE</scope>
    <source>
        <strain evidence="2">B-399</strain>
    </source>
</reference>
<organism evidence="2 3">
    <name type="scientific">Sinisalibacter aestuarii</name>
    <dbReference type="NCBI Taxonomy" id="2949426"/>
    <lineage>
        <taxon>Bacteria</taxon>
        <taxon>Pseudomonadati</taxon>
        <taxon>Pseudomonadota</taxon>
        <taxon>Alphaproteobacteria</taxon>
        <taxon>Rhodobacterales</taxon>
        <taxon>Roseobacteraceae</taxon>
        <taxon>Sinisalibacter</taxon>
    </lineage>
</organism>
<dbReference type="InterPro" id="IPR037465">
    <property type="entry name" value="YlxR"/>
</dbReference>
<protein>
    <recommendedName>
        <fullName evidence="1">YlxR domain-containing protein</fullName>
    </recommendedName>
</protein>
<dbReference type="InterPro" id="IPR029064">
    <property type="entry name" value="Ribosomal_eL30-like_sf"/>
</dbReference>
<accession>A0ABQ5LQS5</accession>